<dbReference type="GO" id="GO:0046872">
    <property type="term" value="F:metal ion binding"/>
    <property type="evidence" value="ECO:0007669"/>
    <property type="project" value="UniProtKB-KW"/>
</dbReference>
<sequence>MSLLSNDFSAFPHYNPYKMASQKGAERWKYSMSNFTSIKQHMQTFAVSQALKYVEGNPEENLPKLMDMVDRFCPNGWYESQRAILRNVLKEKNNWYDLILRVYDLDPGVRKSFFENFLFNACLEGYARQKEVKERENCNVPWAILLDPTSACNMHCVGCWAAEYGHKLNLTLDDIDSIIRQGKELGIYFYIYTGGEPLVRKKDIIKLCEMHPDCEFLSFTNGTLIDEEFCQEMLRVKNFVPAISLEGFEEANDSRRGEGAYQKVRHAMELLKSHKLPFGMSVCYTSQNYLDITSERFFDDIIDSGALFIWLFHYMPVGNDAATALLPSPEQRETVYHRIREFRNTKAIFSMDFQNDAQYVGGCIAGGRNYLHINAKGDVEPCVFIHYSNCNIHDVSLLDALKSPLFMAYHDNQPFNENMLRPCPMLENPEKLRAMVAETGAKSTDYQSPESADALCDKTTPYAENWKETADKLWANK</sequence>
<dbReference type="InterPro" id="IPR007197">
    <property type="entry name" value="rSAM"/>
</dbReference>
<protein>
    <submittedName>
        <fullName evidence="6">Radical SAM domain protein</fullName>
    </submittedName>
</protein>
<evidence type="ECO:0000256" key="4">
    <source>
        <dbReference type="ARBA" id="ARBA00023014"/>
    </source>
</evidence>
<evidence type="ECO:0000256" key="2">
    <source>
        <dbReference type="ARBA" id="ARBA00022723"/>
    </source>
</evidence>
<keyword evidence="3" id="KW-0408">Iron</keyword>
<feature type="domain" description="Radical SAM core" evidence="5">
    <location>
        <begin position="138"/>
        <end position="352"/>
    </location>
</feature>
<comment type="caution">
    <text evidence="6">The sequence shown here is derived from an EMBL/GenBank/DDBJ whole genome shotgun (WGS) entry which is preliminary data.</text>
</comment>
<keyword evidence="1" id="KW-0949">S-adenosyl-L-methionine</keyword>
<dbReference type="PROSITE" id="PS51918">
    <property type="entry name" value="RADICAL_SAM"/>
    <property type="match status" value="1"/>
</dbReference>
<dbReference type="SUPFAM" id="SSF102114">
    <property type="entry name" value="Radical SAM enzymes"/>
    <property type="match status" value="1"/>
</dbReference>
<dbReference type="EMBL" id="ACCL02000019">
    <property type="protein sequence ID" value="EET59319.1"/>
    <property type="molecule type" value="Genomic_DNA"/>
</dbReference>
<dbReference type="eggNOG" id="COG0535">
    <property type="taxonomic scope" value="Bacteria"/>
</dbReference>
<name>C6LIZ9_9FIRM</name>
<reference evidence="6" key="1">
    <citation type="submission" date="2009-07" db="EMBL/GenBank/DDBJ databases">
        <authorList>
            <person name="Weinstock G."/>
            <person name="Sodergren E."/>
            <person name="Clifton S."/>
            <person name="Fulton L."/>
            <person name="Fulton B."/>
            <person name="Courtney L."/>
            <person name="Fronick C."/>
            <person name="Harrison M."/>
            <person name="Strong C."/>
            <person name="Farmer C."/>
            <person name="Delahaunty K."/>
            <person name="Markovic C."/>
            <person name="Hall O."/>
            <person name="Minx P."/>
            <person name="Tomlinson C."/>
            <person name="Mitreva M."/>
            <person name="Nelson J."/>
            <person name="Hou S."/>
            <person name="Wollam A."/>
            <person name="Pepin K.H."/>
            <person name="Johnson M."/>
            <person name="Bhonagiri V."/>
            <person name="Nash W.E."/>
            <person name="Warren W."/>
            <person name="Chinwalla A."/>
            <person name="Mardis E.R."/>
            <person name="Wilson R.K."/>
        </authorList>
    </citation>
    <scope>NUCLEOTIDE SEQUENCE [LARGE SCALE GENOMIC DNA]</scope>
    <source>
        <strain evidence="6">DSM 14469</strain>
    </source>
</reference>
<dbReference type="GO" id="GO:0003824">
    <property type="term" value="F:catalytic activity"/>
    <property type="evidence" value="ECO:0007669"/>
    <property type="project" value="InterPro"/>
</dbReference>
<dbReference type="InterPro" id="IPR058240">
    <property type="entry name" value="rSAM_sf"/>
</dbReference>
<dbReference type="Pfam" id="PF04055">
    <property type="entry name" value="Radical_SAM"/>
    <property type="match status" value="1"/>
</dbReference>
<dbReference type="PANTHER" id="PTHR43524:SF1">
    <property type="entry name" value="RADICAL SAM SUPERFAMILY PROTEIN"/>
    <property type="match status" value="1"/>
</dbReference>
<accession>C6LIZ9</accession>
<keyword evidence="4" id="KW-0411">Iron-sulfur</keyword>
<keyword evidence="7" id="KW-1185">Reference proteome</keyword>
<dbReference type="AlphaFoldDB" id="C6LIZ9"/>
<evidence type="ECO:0000259" key="5">
    <source>
        <dbReference type="PROSITE" id="PS51918"/>
    </source>
</evidence>
<dbReference type="CDD" id="cd21128">
    <property type="entry name" value="SPASM_rSAM"/>
    <property type="match status" value="1"/>
</dbReference>
<organism evidence="6 7">
    <name type="scientific">Marvinbryantia formatexigens DSM 14469</name>
    <dbReference type="NCBI Taxonomy" id="478749"/>
    <lineage>
        <taxon>Bacteria</taxon>
        <taxon>Bacillati</taxon>
        <taxon>Bacillota</taxon>
        <taxon>Clostridia</taxon>
        <taxon>Lachnospirales</taxon>
        <taxon>Lachnospiraceae</taxon>
        <taxon>Marvinbryantia</taxon>
    </lineage>
</organism>
<dbReference type="SFLD" id="SFLDS00029">
    <property type="entry name" value="Radical_SAM"/>
    <property type="match status" value="1"/>
</dbReference>
<dbReference type="STRING" id="168384.SAMN05660368_00784"/>
<evidence type="ECO:0000313" key="7">
    <source>
        <dbReference type="Proteomes" id="UP000005561"/>
    </source>
</evidence>
<evidence type="ECO:0000256" key="1">
    <source>
        <dbReference type="ARBA" id="ARBA00022691"/>
    </source>
</evidence>
<dbReference type="CDD" id="cd01335">
    <property type="entry name" value="Radical_SAM"/>
    <property type="match status" value="1"/>
</dbReference>
<dbReference type="InterPro" id="IPR013785">
    <property type="entry name" value="Aldolase_TIM"/>
</dbReference>
<proteinExistence type="predicted"/>
<gene>
    <name evidence="6" type="ORF">BRYFOR_08633</name>
</gene>
<keyword evidence="2" id="KW-0479">Metal-binding</keyword>
<evidence type="ECO:0000256" key="3">
    <source>
        <dbReference type="ARBA" id="ARBA00023004"/>
    </source>
</evidence>
<evidence type="ECO:0000313" key="6">
    <source>
        <dbReference type="EMBL" id="EET59319.1"/>
    </source>
</evidence>
<dbReference type="GO" id="GO:0051536">
    <property type="term" value="F:iron-sulfur cluster binding"/>
    <property type="evidence" value="ECO:0007669"/>
    <property type="project" value="UniProtKB-KW"/>
</dbReference>
<dbReference type="SFLD" id="SFLDG01067">
    <property type="entry name" value="SPASM/twitch_domain_containing"/>
    <property type="match status" value="1"/>
</dbReference>
<dbReference type="Gene3D" id="3.20.20.70">
    <property type="entry name" value="Aldolase class I"/>
    <property type="match status" value="1"/>
</dbReference>
<dbReference type="PANTHER" id="PTHR43524">
    <property type="entry name" value="RADICAL SAM SUPERFAMILY PROTEIN"/>
    <property type="match status" value="1"/>
</dbReference>
<dbReference type="Proteomes" id="UP000005561">
    <property type="component" value="Unassembled WGS sequence"/>
</dbReference>